<evidence type="ECO:0000259" key="2">
    <source>
        <dbReference type="Pfam" id="PF00775"/>
    </source>
</evidence>
<reference evidence="3" key="1">
    <citation type="submission" date="2020-03" db="EMBL/GenBank/DDBJ databases">
        <title>Phycicoccus flavus sp. nov., a novel endophytic actinobacterium isolated from branch of Kandelia candel.</title>
        <authorList>
            <person name="Tuo L."/>
        </authorList>
    </citation>
    <scope>NUCLEOTIDE SEQUENCE</scope>
    <source>
        <strain evidence="3">CMS6Z-2</strain>
    </source>
</reference>
<dbReference type="PROSITE" id="PS51318">
    <property type="entry name" value="TAT"/>
    <property type="match status" value="1"/>
</dbReference>
<gene>
    <name evidence="3" type="ORF">EPD83_010000</name>
</gene>
<organism evidence="3 4">
    <name type="scientific">Phycicoccus flavus</name>
    <dbReference type="NCBI Taxonomy" id="2502783"/>
    <lineage>
        <taxon>Bacteria</taxon>
        <taxon>Bacillati</taxon>
        <taxon>Actinomycetota</taxon>
        <taxon>Actinomycetes</taxon>
        <taxon>Micrococcales</taxon>
        <taxon>Intrasporangiaceae</taxon>
        <taxon>Phycicoccus</taxon>
    </lineage>
</organism>
<accession>A0A8T6R4J0</accession>
<dbReference type="InterPro" id="IPR000627">
    <property type="entry name" value="Intradiol_dOase_C"/>
</dbReference>
<dbReference type="Pfam" id="PF00775">
    <property type="entry name" value="Dioxygenase_C"/>
    <property type="match status" value="1"/>
</dbReference>
<protein>
    <submittedName>
        <fullName evidence="3">Intradiol ring-cleavage dioxygenase</fullName>
    </submittedName>
</protein>
<proteinExistence type="predicted"/>
<feature type="domain" description="Intradiol ring-cleavage dioxygenases" evidence="2">
    <location>
        <begin position="136"/>
        <end position="212"/>
    </location>
</feature>
<comment type="caution">
    <text evidence="3">The sequence shown here is derived from an EMBL/GenBank/DDBJ whole genome shotgun (WGS) entry which is preliminary data.</text>
</comment>
<dbReference type="InterPro" id="IPR015889">
    <property type="entry name" value="Intradiol_dOase_core"/>
</dbReference>
<keyword evidence="4" id="KW-1185">Reference proteome</keyword>
<dbReference type="Gene3D" id="2.60.130.10">
    <property type="entry name" value="Aromatic compound dioxygenase"/>
    <property type="match status" value="1"/>
</dbReference>
<dbReference type="RefSeq" id="WP_165566539.1">
    <property type="nucleotide sequence ID" value="NZ_SAYU02000028.1"/>
</dbReference>
<feature type="region of interest" description="Disordered" evidence="1">
    <location>
        <begin position="305"/>
        <end position="324"/>
    </location>
</feature>
<dbReference type="SUPFAM" id="SSF49482">
    <property type="entry name" value="Aromatic compound dioxygenase"/>
    <property type="match status" value="1"/>
</dbReference>
<keyword evidence="3" id="KW-0560">Oxidoreductase</keyword>
<evidence type="ECO:0000256" key="1">
    <source>
        <dbReference type="SAM" id="MobiDB-lite"/>
    </source>
</evidence>
<dbReference type="CDD" id="cd03457">
    <property type="entry name" value="intradiol_dioxygenase_like"/>
    <property type="match status" value="1"/>
</dbReference>
<evidence type="ECO:0000313" key="4">
    <source>
        <dbReference type="Proteomes" id="UP000287866"/>
    </source>
</evidence>
<name>A0A8T6R4J0_9MICO</name>
<dbReference type="AlphaFoldDB" id="A0A8T6R4J0"/>
<dbReference type="PANTHER" id="PTHR34315:SF1">
    <property type="entry name" value="INTRADIOL RING-CLEAVAGE DIOXYGENASES DOMAIN-CONTAINING PROTEIN-RELATED"/>
    <property type="match status" value="1"/>
</dbReference>
<dbReference type="Proteomes" id="UP000287866">
    <property type="component" value="Unassembled WGS sequence"/>
</dbReference>
<evidence type="ECO:0000313" key="3">
    <source>
        <dbReference type="EMBL" id="NHA68380.1"/>
    </source>
</evidence>
<sequence length="324" mass="32557">MTRRSPRLQTDRPTYEGRVLPRPDEEVVDQGLAFDLGTLLDRRRALQVLGIGAAGGVLAACGTSSGGGATATASASATASATATAGAADAADTTLTEIPDETAGPYPGDGSNGADVLEQSGVVRSDITASFGDASATAPGIPMTLTLTLLDIAGGGAPMTGAAVYVWHCDALGQYSMYSQAIVGENYLRGVQVTDDTGAVTFTSVFPGCYSGRWPHVHFEVYPSVDDITDASNAICTSQVALPKDASDAVYALDDYPGSAQNLSSMSLTGDNVFGDDGGVHQLATVTGDTSGYTVALSVPIDTATAPTAGGAPGGGQPPAPPSS</sequence>
<dbReference type="EMBL" id="SAYU02000028">
    <property type="protein sequence ID" value="NHA68380.1"/>
    <property type="molecule type" value="Genomic_DNA"/>
</dbReference>
<dbReference type="GO" id="GO:0016702">
    <property type="term" value="F:oxidoreductase activity, acting on single donors with incorporation of molecular oxygen, incorporation of two atoms of oxygen"/>
    <property type="evidence" value="ECO:0007669"/>
    <property type="project" value="InterPro"/>
</dbReference>
<dbReference type="GO" id="GO:0008199">
    <property type="term" value="F:ferric iron binding"/>
    <property type="evidence" value="ECO:0007669"/>
    <property type="project" value="InterPro"/>
</dbReference>
<dbReference type="InterPro" id="IPR006311">
    <property type="entry name" value="TAT_signal"/>
</dbReference>
<keyword evidence="3" id="KW-0223">Dioxygenase</keyword>
<dbReference type="PANTHER" id="PTHR34315">
    <property type="match status" value="1"/>
</dbReference>